<keyword evidence="2" id="KW-1185">Reference proteome</keyword>
<dbReference type="Proteomes" id="UP000793456">
    <property type="component" value="Chromosome XIX"/>
</dbReference>
<comment type="caution">
    <text evidence="1">The sequence shown here is derived from an EMBL/GenBank/DDBJ whole genome shotgun (WGS) entry which is preliminary data.</text>
</comment>
<sequence>MQAKVNPTSAPSSSSVLQPLLPLQYMSSTFRSACLLSDTRIHNNTRMEMLLGQPPPVAMSQYLGSVTPHLEPPEEQQEQQDESSGGMKEVNSISKGKECVDE</sequence>
<accession>A0ACD3QI93</accession>
<proteinExistence type="predicted"/>
<gene>
    <name evidence="1" type="ORF">E3U43_016308</name>
</gene>
<evidence type="ECO:0000313" key="1">
    <source>
        <dbReference type="EMBL" id="TMS06549.1"/>
    </source>
</evidence>
<organism evidence="1 2">
    <name type="scientific">Larimichthys crocea</name>
    <name type="common">Large yellow croaker</name>
    <name type="synonym">Pseudosciaena crocea</name>
    <dbReference type="NCBI Taxonomy" id="215358"/>
    <lineage>
        <taxon>Eukaryota</taxon>
        <taxon>Metazoa</taxon>
        <taxon>Chordata</taxon>
        <taxon>Craniata</taxon>
        <taxon>Vertebrata</taxon>
        <taxon>Euteleostomi</taxon>
        <taxon>Actinopterygii</taxon>
        <taxon>Neopterygii</taxon>
        <taxon>Teleostei</taxon>
        <taxon>Neoteleostei</taxon>
        <taxon>Acanthomorphata</taxon>
        <taxon>Eupercaria</taxon>
        <taxon>Sciaenidae</taxon>
        <taxon>Larimichthys</taxon>
    </lineage>
</organism>
<evidence type="ECO:0000313" key="2">
    <source>
        <dbReference type="Proteomes" id="UP000793456"/>
    </source>
</evidence>
<dbReference type="EMBL" id="CM011692">
    <property type="protein sequence ID" value="TMS06549.1"/>
    <property type="molecule type" value="Genomic_DNA"/>
</dbReference>
<name>A0ACD3QI93_LARCR</name>
<reference evidence="1" key="1">
    <citation type="submission" date="2018-11" db="EMBL/GenBank/DDBJ databases">
        <title>The sequence and de novo assembly of Larimichthys crocea genome using PacBio and Hi-C technologies.</title>
        <authorList>
            <person name="Xu P."/>
            <person name="Chen B."/>
            <person name="Zhou Z."/>
            <person name="Ke Q."/>
            <person name="Wu Y."/>
            <person name="Bai H."/>
            <person name="Pu F."/>
        </authorList>
    </citation>
    <scope>NUCLEOTIDE SEQUENCE</scope>
    <source>
        <tissue evidence="1">Muscle</tissue>
    </source>
</reference>
<protein>
    <submittedName>
        <fullName evidence="1">Uncharacterized protein</fullName>
    </submittedName>
</protein>